<name>A0AAN7ACV6_9PEZI</name>
<evidence type="ECO:0000313" key="1">
    <source>
        <dbReference type="EMBL" id="KAK4182528.1"/>
    </source>
</evidence>
<evidence type="ECO:0000313" key="2">
    <source>
        <dbReference type="Proteomes" id="UP001302126"/>
    </source>
</evidence>
<proteinExistence type="predicted"/>
<gene>
    <name evidence="1" type="ORF">QBC35DRAFT_509825</name>
</gene>
<dbReference type="PANTHER" id="PTHR40781:SF1">
    <property type="match status" value="1"/>
</dbReference>
<reference evidence="1" key="2">
    <citation type="submission" date="2023-05" db="EMBL/GenBank/DDBJ databases">
        <authorList>
            <consortium name="Lawrence Berkeley National Laboratory"/>
            <person name="Steindorff A."/>
            <person name="Hensen N."/>
            <person name="Bonometti L."/>
            <person name="Westerberg I."/>
            <person name="Brannstrom I.O."/>
            <person name="Guillou S."/>
            <person name="Cros-Aarteil S."/>
            <person name="Calhoun S."/>
            <person name="Haridas S."/>
            <person name="Kuo A."/>
            <person name="Mondo S."/>
            <person name="Pangilinan J."/>
            <person name="Riley R."/>
            <person name="Labutti K."/>
            <person name="Andreopoulos B."/>
            <person name="Lipzen A."/>
            <person name="Chen C."/>
            <person name="Yanf M."/>
            <person name="Daum C."/>
            <person name="Ng V."/>
            <person name="Clum A."/>
            <person name="Ohm R."/>
            <person name="Martin F."/>
            <person name="Silar P."/>
            <person name="Natvig D."/>
            <person name="Lalanne C."/>
            <person name="Gautier V."/>
            <person name="Ament-Velasquez S.L."/>
            <person name="Kruys A."/>
            <person name="Hutchinson M.I."/>
            <person name="Powell A.J."/>
            <person name="Barry K."/>
            <person name="Miller A.N."/>
            <person name="Grigoriev I.V."/>
            <person name="Debuchy R."/>
            <person name="Gladieux P."/>
            <person name="Thoren M.H."/>
            <person name="Johannesson H."/>
        </authorList>
    </citation>
    <scope>NUCLEOTIDE SEQUENCE</scope>
    <source>
        <strain evidence="1">PSN309</strain>
    </source>
</reference>
<dbReference type="AlphaFoldDB" id="A0AAN7ACV6"/>
<dbReference type="EMBL" id="MU864646">
    <property type="protein sequence ID" value="KAK4182528.1"/>
    <property type="molecule type" value="Genomic_DNA"/>
</dbReference>
<keyword evidence="2" id="KW-1185">Reference proteome</keyword>
<sequence length="76" mass="8800">MADGPLSLDKYRCVDRPKKLWRVTHGNSQSRWHQRDIVAANHLLEFSDEACLKDAVENHLNWSPSAQPSCFFSLFQ</sequence>
<reference evidence="1" key="1">
    <citation type="journal article" date="2023" name="Mol. Phylogenet. Evol.">
        <title>Genome-scale phylogeny and comparative genomics of the fungal order Sordariales.</title>
        <authorList>
            <person name="Hensen N."/>
            <person name="Bonometti L."/>
            <person name="Westerberg I."/>
            <person name="Brannstrom I.O."/>
            <person name="Guillou S."/>
            <person name="Cros-Aarteil S."/>
            <person name="Calhoun S."/>
            <person name="Haridas S."/>
            <person name="Kuo A."/>
            <person name="Mondo S."/>
            <person name="Pangilinan J."/>
            <person name="Riley R."/>
            <person name="LaButti K."/>
            <person name="Andreopoulos B."/>
            <person name="Lipzen A."/>
            <person name="Chen C."/>
            <person name="Yan M."/>
            <person name="Daum C."/>
            <person name="Ng V."/>
            <person name="Clum A."/>
            <person name="Steindorff A."/>
            <person name="Ohm R.A."/>
            <person name="Martin F."/>
            <person name="Silar P."/>
            <person name="Natvig D.O."/>
            <person name="Lalanne C."/>
            <person name="Gautier V."/>
            <person name="Ament-Velasquez S.L."/>
            <person name="Kruys A."/>
            <person name="Hutchinson M.I."/>
            <person name="Powell A.J."/>
            <person name="Barry K."/>
            <person name="Miller A.N."/>
            <person name="Grigoriev I.V."/>
            <person name="Debuchy R."/>
            <person name="Gladieux P."/>
            <person name="Hiltunen Thoren M."/>
            <person name="Johannesson H."/>
        </authorList>
    </citation>
    <scope>NUCLEOTIDE SEQUENCE</scope>
    <source>
        <strain evidence="1">PSN309</strain>
    </source>
</reference>
<dbReference type="Proteomes" id="UP001302126">
    <property type="component" value="Unassembled WGS sequence"/>
</dbReference>
<organism evidence="1 2">
    <name type="scientific">Podospora australis</name>
    <dbReference type="NCBI Taxonomy" id="1536484"/>
    <lineage>
        <taxon>Eukaryota</taxon>
        <taxon>Fungi</taxon>
        <taxon>Dikarya</taxon>
        <taxon>Ascomycota</taxon>
        <taxon>Pezizomycotina</taxon>
        <taxon>Sordariomycetes</taxon>
        <taxon>Sordariomycetidae</taxon>
        <taxon>Sordariales</taxon>
        <taxon>Podosporaceae</taxon>
        <taxon>Podospora</taxon>
    </lineage>
</organism>
<dbReference type="PANTHER" id="PTHR40781">
    <property type="match status" value="1"/>
</dbReference>
<comment type="caution">
    <text evidence="1">The sequence shown here is derived from an EMBL/GenBank/DDBJ whole genome shotgun (WGS) entry which is preliminary data.</text>
</comment>
<protein>
    <submittedName>
        <fullName evidence="1">Uncharacterized protein</fullName>
    </submittedName>
</protein>
<accession>A0AAN7ACV6</accession>